<dbReference type="PANTHER" id="PTHR12110">
    <property type="entry name" value="HYDROXYPYRUVATE ISOMERASE"/>
    <property type="match status" value="1"/>
</dbReference>
<organism evidence="2 3">
    <name type="scientific">Filobasidium floriforme</name>
    <dbReference type="NCBI Taxonomy" id="5210"/>
    <lineage>
        <taxon>Eukaryota</taxon>
        <taxon>Fungi</taxon>
        <taxon>Dikarya</taxon>
        <taxon>Basidiomycota</taxon>
        <taxon>Agaricomycotina</taxon>
        <taxon>Tremellomycetes</taxon>
        <taxon>Filobasidiales</taxon>
        <taxon>Filobasidiaceae</taxon>
        <taxon>Filobasidium</taxon>
    </lineage>
</organism>
<dbReference type="InterPro" id="IPR036237">
    <property type="entry name" value="Xyl_isomerase-like_sf"/>
</dbReference>
<protein>
    <recommendedName>
        <fullName evidence="1">Xylose isomerase-like TIM barrel domain-containing protein</fullName>
    </recommendedName>
</protein>
<accession>A0A8K0NTE5</accession>
<dbReference type="InterPro" id="IPR050312">
    <property type="entry name" value="IolE/XylAMocC-like"/>
</dbReference>
<evidence type="ECO:0000313" key="2">
    <source>
        <dbReference type="EMBL" id="KAG7548966.1"/>
    </source>
</evidence>
<gene>
    <name evidence="2" type="ORF">FFLO_03171</name>
</gene>
<sequence length="374" mass="42047">MTVSTPATSVHGDLDQPSFSIASLSLGTNVHHNLPTKIRTASRLGYDAIEIFIPDFDAFVHEVGVGHHAEMFTEEDWLQVRATKDLELLCAKTIGRYCQEYGLVISCFQPFREYENFAGASRMAKTKMGSLPPRLQVALDRAESYLRLMPALQCDLLLVCSNLLPYDPITESYTERDYLDDQVAAFTELGQLASSYGVKIGHEALAWGTVVNRWEQVWEVVDRVDLPNVGVILDSFNQLGQQWADPSEPSGRRPLPPTVLSDNLLKLSRTIPVEKIFFYQVADAAKPGSPIQSFPTFPSRMAWSRKMRLFPMEEEGYLPVLDFTKTLKRMGYKGVWSLEVFNASLDSLDEKTVESHGQRGIDGLRKLHEACSHL</sequence>
<name>A0A8K0NTE5_9TREE</name>
<evidence type="ECO:0000313" key="3">
    <source>
        <dbReference type="Proteomes" id="UP000812966"/>
    </source>
</evidence>
<dbReference type="InterPro" id="IPR013022">
    <property type="entry name" value="Xyl_isomerase-like_TIM-brl"/>
</dbReference>
<dbReference type="PANTHER" id="PTHR12110:SF21">
    <property type="entry name" value="XYLOSE ISOMERASE-LIKE TIM BARREL DOMAIN-CONTAINING PROTEIN"/>
    <property type="match status" value="1"/>
</dbReference>
<keyword evidence="3" id="KW-1185">Reference proteome</keyword>
<proteinExistence type="predicted"/>
<dbReference type="AlphaFoldDB" id="A0A8K0NTE5"/>
<comment type="caution">
    <text evidence="2">The sequence shown here is derived from an EMBL/GenBank/DDBJ whole genome shotgun (WGS) entry which is preliminary data.</text>
</comment>
<dbReference type="Pfam" id="PF01261">
    <property type="entry name" value="AP_endonuc_2"/>
    <property type="match status" value="1"/>
</dbReference>
<evidence type="ECO:0000259" key="1">
    <source>
        <dbReference type="Pfam" id="PF01261"/>
    </source>
</evidence>
<dbReference type="EMBL" id="JABELV010000056">
    <property type="protein sequence ID" value="KAG7548966.1"/>
    <property type="molecule type" value="Genomic_DNA"/>
</dbReference>
<dbReference type="Gene3D" id="3.20.20.150">
    <property type="entry name" value="Divalent-metal-dependent TIM barrel enzymes"/>
    <property type="match status" value="1"/>
</dbReference>
<reference evidence="2" key="1">
    <citation type="submission" date="2020-04" db="EMBL/GenBank/DDBJ databases">
        <title>Analysis of mating type loci in Filobasidium floriforme.</title>
        <authorList>
            <person name="Nowrousian M."/>
        </authorList>
    </citation>
    <scope>NUCLEOTIDE SEQUENCE</scope>
    <source>
        <strain evidence="2">CBS 6242</strain>
    </source>
</reference>
<feature type="domain" description="Xylose isomerase-like TIM barrel" evidence="1">
    <location>
        <begin position="39"/>
        <end position="349"/>
    </location>
</feature>
<dbReference type="Proteomes" id="UP000812966">
    <property type="component" value="Unassembled WGS sequence"/>
</dbReference>
<dbReference type="SUPFAM" id="SSF51658">
    <property type="entry name" value="Xylose isomerase-like"/>
    <property type="match status" value="1"/>
</dbReference>